<dbReference type="EC" id="4.3.2.8" evidence="6"/>
<comment type="catalytic activity">
    <reaction evidence="1 6">
        <text>epsilon-(gamma-L-glutamyl)-L-lysine = 5-oxo-L-proline + L-lysine</text>
        <dbReference type="Rhea" id="RHEA:16961"/>
        <dbReference type="ChEBI" id="CHEBI:32551"/>
        <dbReference type="ChEBI" id="CHEBI:58402"/>
        <dbReference type="ChEBI" id="CHEBI:133752"/>
        <dbReference type="EC" id="4.3.2.8"/>
    </reaction>
</comment>
<dbReference type="GO" id="GO:0042219">
    <property type="term" value="P:modified amino acid catabolic process"/>
    <property type="evidence" value="ECO:0007669"/>
    <property type="project" value="UniProtKB-UniRule"/>
</dbReference>
<dbReference type="Proteomes" id="UP001153269">
    <property type="component" value="Unassembled WGS sequence"/>
</dbReference>
<evidence type="ECO:0000256" key="4">
    <source>
        <dbReference type="ARBA" id="ARBA00057733"/>
    </source>
</evidence>
<evidence type="ECO:0000259" key="8">
    <source>
        <dbReference type="Pfam" id="PF06094"/>
    </source>
</evidence>
<dbReference type="GO" id="GO:0005829">
    <property type="term" value="C:cytosol"/>
    <property type="evidence" value="ECO:0007669"/>
    <property type="project" value="TreeGrafter"/>
</dbReference>
<keyword evidence="3 6" id="KW-0456">Lyase</keyword>
<evidence type="ECO:0000256" key="1">
    <source>
        <dbReference type="ARBA" id="ARBA00001684"/>
    </source>
</evidence>
<dbReference type="InterPro" id="IPR013024">
    <property type="entry name" value="GGCT-like"/>
</dbReference>
<dbReference type="PANTHER" id="PTHR12510:SF4">
    <property type="entry name" value="GAMMA-GLUTAMYLAMINECYCLOTRANSFERASE"/>
    <property type="match status" value="1"/>
</dbReference>
<evidence type="ECO:0000313" key="9">
    <source>
        <dbReference type="EMBL" id="CAB1448991.1"/>
    </source>
</evidence>
<dbReference type="CDD" id="cd06661">
    <property type="entry name" value="GGCT_like"/>
    <property type="match status" value="1"/>
</dbReference>
<sequence>MKMKSETHDSDPTPAVRTLSPGNTSSRKLGLFSRALMTRVFVYGTLKKGQPNYHRMFDAANGKTEFVASALTAERYPLVIAGKLNIPFLLNLPGRGHRVHGEIYEVDDKMLRFLDDFETVPSMYQRTLVQVEVKAWARRAEGEEGAPGSMTEVGMYSTTSYQPDWLSLPTYDSYDSLGSHGLEYVSREDRD</sequence>
<comment type="caution">
    <text evidence="9">The sequence shown here is derived from an EMBL/GenBank/DDBJ whole genome shotgun (WGS) entry which is preliminary data.</text>
</comment>
<dbReference type="Gene3D" id="3.10.490.10">
    <property type="entry name" value="Gamma-glutamyl cyclotransferase-like"/>
    <property type="match status" value="1"/>
</dbReference>
<dbReference type="InterPro" id="IPR036568">
    <property type="entry name" value="GGCT-like_sf"/>
</dbReference>
<proteinExistence type="inferred from homology"/>
<reference evidence="9" key="1">
    <citation type="submission" date="2020-03" db="EMBL/GenBank/DDBJ databases">
        <authorList>
            <person name="Weist P."/>
        </authorList>
    </citation>
    <scope>NUCLEOTIDE SEQUENCE</scope>
</reference>
<feature type="region of interest" description="Disordered" evidence="7">
    <location>
        <begin position="1"/>
        <end position="24"/>
    </location>
</feature>
<evidence type="ECO:0000313" key="10">
    <source>
        <dbReference type="Proteomes" id="UP001153269"/>
    </source>
</evidence>
<dbReference type="Pfam" id="PF06094">
    <property type="entry name" value="GGACT"/>
    <property type="match status" value="1"/>
</dbReference>
<dbReference type="InterPro" id="IPR009288">
    <property type="entry name" value="AIG2-like_dom"/>
</dbReference>
<dbReference type="FunFam" id="3.10.490.10:FF:000008">
    <property type="entry name" value="Gamma-glutamylaminecyclotransferase A"/>
    <property type="match status" value="1"/>
</dbReference>
<feature type="active site" description="Proton acceptor" evidence="5">
    <location>
        <position position="118"/>
    </location>
</feature>
<dbReference type="GO" id="GO:0061929">
    <property type="term" value="F:gamma-glutamylaminecyclotransferase activity"/>
    <property type="evidence" value="ECO:0007669"/>
    <property type="project" value="UniProtKB-UniRule"/>
</dbReference>
<evidence type="ECO:0000256" key="3">
    <source>
        <dbReference type="ARBA" id="ARBA00023239"/>
    </source>
</evidence>
<evidence type="ECO:0000256" key="6">
    <source>
        <dbReference type="RuleBase" id="RU367036"/>
    </source>
</evidence>
<comment type="similarity">
    <text evidence="2 6">Belongs to the gamma-glutamylcyclotransferase family.</text>
</comment>
<comment type="function">
    <text evidence="4">May contribute to degradation of proteins cross-linked by transglutaminases by degrading the cross-link between a lysine and a glutamic acid residue. Catalyzes the formation of 5-oxo-L-proline from L-gamma-glutamyl-L-epsilon-lysine.</text>
</comment>
<organism evidence="9 10">
    <name type="scientific">Pleuronectes platessa</name>
    <name type="common">European plaice</name>
    <dbReference type="NCBI Taxonomy" id="8262"/>
    <lineage>
        <taxon>Eukaryota</taxon>
        <taxon>Metazoa</taxon>
        <taxon>Chordata</taxon>
        <taxon>Craniata</taxon>
        <taxon>Vertebrata</taxon>
        <taxon>Euteleostomi</taxon>
        <taxon>Actinopterygii</taxon>
        <taxon>Neopterygii</taxon>
        <taxon>Teleostei</taxon>
        <taxon>Neoteleostei</taxon>
        <taxon>Acanthomorphata</taxon>
        <taxon>Carangaria</taxon>
        <taxon>Pleuronectiformes</taxon>
        <taxon>Pleuronectoidei</taxon>
        <taxon>Pleuronectidae</taxon>
        <taxon>Pleuronectes</taxon>
    </lineage>
</organism>
<keyword evidence="10" id="KW-1185">Reference proteome</keyword>
<dbReference type="PANTHER" id="PTHR12510">
    <property type="entry name" value="TROPONIN C-AKIN-1 PROTEIN"/>
    <property type="match status" value="1"/>
</dbReference>
<dbReference type="InterPro" id="IPR039126">
    <property type="entry name" value="GGACT"/>
</dbReference>
<accession>A0A9N7VIE7</accession>
<protein>
    <recommendedName>
        <fullName evidence="6">Gamma-glutamylaminecyclotransferase</fullName>
        <ecNumber evidence="6">4.3.2.8</ecNumber>
    </recommendedName>
</protein>
<evidence type="ECO:0000256" key="5">
    <source>
        <dbReference type="PIRSR" id="PIRSR639126-1"/>
    </source>
</evidence>
<dbReference type="SUPFAM" id="SSF110857">
    <property type="entry name" value="Gamma-glutamyl cyclotransferase-like"/>
    <property type="match status" value="1"/>
</dbReference>
<evidence type="ECO:0000256" key="2">
    <source>
        <dbReference type="ARBA" id="ARBA00008861"/>
    </source>
</evidence>
<feature type="compositionally biased region" description="Basic and acidic residues" evidence="7">
    <location>
        <begin position="1"/>
        <end position="11"/>
    </location>
</feature>
<dbReference type="EMBL" id="CADEAL010003996">
    <property type="protein sequence ID" value="CAB1448991.1"/>
    <property type="molecule type" value="Genomic_DNA"/>
</dbReference>
<feature type="domain" description="Gamma-glutamylcyclotransferase AIG2-like" evidence="8">
    <location>
        <begin position="40"/>
        <end position="136"/>
    </location>
</feature>
<dbReference type="AlphaFoldDB" id="A0A9N7VIE7"/>
<name>A0A9N7VIE7_PLEPL</name>
<evidence type="ECO:0000256" key="7">
    <source>
        <dbReference type="SAM" id="MobiDB-lite"/>
    </source>
</evidence>
<gene>
    <name evidence="9" type="ORF">PLEPLA_LOCUS36641</name>
</gene>